<feature type="transmembrane region" description="Helical" evidence="1">
    <location>
        <begin position="126"/>
        <end position="149"/>
    </location>
</feature>
<comment type="caution">
    <text evidence="3">The sequence shown here is derived from an EMBL/GenBank/DDBJ whole genome shotgun (WGS) entry which is preliminary data.</text>
</comment>
<feature type="transmembrane region" description="Helical" evidence="1">
    <location>
        <begin position="14"/>
        <end position="37"/>
    </location>
</feature>
<evidence type="ECO:0000256" key="1">
    <source>
        <dbReference type="SAM" id="Phobius"/>
    </source>
</evidence>
<dbReference type="PANTHER" id="PTHR43592:SF20">
    <property type="entry name" value="ALPHA_BETA-HYDROLASES SUPERFAMILY PROTEIN"/>
    <property type="match status" value="1"/>
</dbReference>
<keyword evidence="3" id="KW-0482">Metalloprotease</keyword>
<feature type="transmembrane region" description="Helical" evidence="1">
    <location>
        <begin position="44"/>
        <end position="65"/>
    </location>
</feature>
<keyword evidence="1" id="KW-0472">Membrane</keyword>
<evidence type="ECO:0000259" key="2">
    <source>
        <dbReference type="Pfam" id="PF02517"/>
    </source>
</evidence>
<gene>
    <name evidence="3" type="ORF">ENR64_25300</name>
</gene>
<name>A0A7C3KI76_9CYAN</name>
<feature type="transmembrane region" description="Helical" evidence="1">
    <location>
        <begin position="250"/>
        <end position="269"/>
    </location>
</feature>
<keyword evidence="3" id="KW-0645">Protease</keyword>
<keyword evidence="1" id="KW-1133">Transmembrane helix</keyword>
<keyword evidence="1" id="KW-0812">Transmembrane</keyword>
<dbReference type="GO" id="GO:0008237">
    <property type="term" value="F:metallopeptidase activity"/>
    <property type="evidence" value="ECO:0007669"/>
    <property type="project" value="UniProtKB-KW"/>
</dbReference>
<accession>A0A7C3KI76</accession>
<dbReference type="EMBL" id="DSRU01000361">
    <property type="protein sequence ID" value="HFN01011.1"/>
    <property type="molecule type" value="Genomic_DNA"/>
</dbReference>
<reference evidence="3" key="1">
    <citation type="journal article" date="2020" name="mSystems">
        <title>Genome- and Community-Level Interaction Insights into Carbon Utilization and Element Cycling Functions of Hydrothermarchaeota in Hydrothermal Sediment.</title>
        <authorList>
            <person name="Zhou Z."/>
            <person name="Liu Y."/>
            <person name="Xu W."/>
            <person name="Pan J."/>
            <person name="Luo Z.H."/>
            <person name="Li M."/>
        </authorList>
    </citation>
    <scope>NUCLEOTIDE SEQUENCE [LARGE SCALE GENOMIC DNA]</scope>
    <source>
        <strain evidence="3">SpSt-418</strain>
    </source>
</reference>
<feature type="transmembrane region" description="Helical" evidence="1">
    <location>
        <begin position="90"/>
        <end position="114"/>
    </location>
</feature>
<feature type="domain" description="CAAX prenyl protease 2/Lysostaphin resistance protein A-like" evidence="2">
    <location>
        <begin position="126"/>
        <end position="218"/>
    </location>
</feature>
<evidence type="ECO:0000313" key="3">
    <source>
        <dbReference type="EMBL" id="HFN01011.1"/>
    </source>
</evidence>
<sequence length="282" mass="31698">MNCFFAKLATYSALIRIVIFLLILGCFWLPFLVAFHLLLADDNLATIASLLTLYLGFIGFVKLWGDRVHAEQHPLRSYGLEFSLQSGKELLVGFLLGSVSLFLLFLLQGWLGFLQWQPLSQSFARILLEGLLVALAFGFAEELFFRGWLLDELQRDYRPNVALWLNAALFAFAHLRLLQFPGLTLLGATLVWAKWSRIQPAQGRVKTRLALPIGLHAGLVWGIYQVNVGNLVKYTGQVPAWVTGLDNQPIVGVTGLLLLSLLAIGIRSYQRQQVKIHRLELP</sequence>
<organism evidence="3">
    <name type="scientific">Oscillatoriales cyanobacterium SpSt-418</name>
    <dbReference type="NCBI Taxonomy" id="2282169"/>
    <lineage>
        <taxon>Bacteria</taxon>
        <taxon>Bacillati</taxon>
        <taxon>Cyanobacteriota</taxon>
        <taxon>Cyanophyceae</taxon>
        <taxon>Oscillatoriophycideae</taxon>
        <taxon>Oscillatoriales</taxon>
    </lineage>
</organism>
<dbReference type="InterPro" id="IPR003675">
    <property type="entry name" value="Rce1/LyrA-like_dom"/>
</dbReference>
<protein>
    <submittedName>
        <fullName evidence="3">CPBP family intramembrane metalloprotease</fullName>
    </submittedName>
</protein>
<dbReference type="GO" id="GO:0004175">
    <property type="term" value="F:endopeptidase activity"/>
    <property type="evidence" value="ECO:0007669"/>
    <property type="project" value="UniProtKB-ARBA"/>
</dbReference>
<proteinExistence type="predicted"/>
<dbReference type="GO" id="GO:0006508">
    <property type="term" value="P:proteolysis"/>
    <property type="evidence" value="ECO:0007669"/>
    <property type="project" value="UniProtKB-KW"/>
</dbReference>
<dbReference type="GO" id="GO:0080120">
    <property type="term" value="P:CAAX-box protein maturation"/>
    <property type="evidence" value="ECO:0007669"/>
    <property type="project" value="UniProtKB-ARBA"/>
</dbReference>
<dbReference type="PANTHER" id="PTHR43592">
    <property type="entry name" value="CAAX AMINO TERMINAL PROTEASE"/>
    <property type="match status" value="1"/>
</dbReference>
<dbReference type="Pfam" id="PF02517">
    <property type="entry name" value="Rce1-like"/>
    <property type="match status" value="1"/>
</dbReference>
<dbReference type="AlphaFoldDB" id="A0A7C3KI76"/>
<keyword evidence="3" id="KW-0378">Hydrolase</keyword>